<name>A0A367JUC9_RHIST</name>
<dbReference type="STRING" id="4846.A0A367JUC9"/>
<dbReference type="Pfam" id="PF02453">
    <property type="entry name" value="Reticulon"/>
    <property type="match status" value="1"/>
</dbReference>
<dbReference type="PROSITE" id="PS50845">
    <property type="entry name" value="RETICULON"/>
    <property type="match status" value="1"/>
</dbReference>
<evidence type="ECO:0000256" key="4">
    <source>
        <dbReference type="ARBA" id="ARBA00022989"/>
    </source>
</evidence>
<organism evidence="8 9">
    <name type="scientific">Rhizopus stolonifer</name>
    <name type="common">Rhizopus nigricans</name>
    <dbReference type="NCBI Taxonomy" id="4846"/>
    <lineage>
        <taxon>Eukaryota</taxon>
        <taxon>Fungi</taxon>
        <taxon>Fungi incertae sedis</taxon>
        <taxon>Mucoromycota</taxon>
        <taxon>Mucoromycotina</taxon>
        <taxon>Mucoromycetes</taxon>
        <taxon>Mucorales</taxon>
        <taxon>Mucorineae</taxon>
        <taxon>Rhizopodaceae</taxon>
        <taxon>Rhizopus</taxon>
    </lineage>
</organism>
<dbReference type="InterPro" id="IPR003388">
    <property type="entry name" value="Reticulon"/>
</dbReference>
<accession>A0A367JUC9</accession>
<evidence type="ECO:0000256" key="3">
    <source>
        <dbReference type="ARBA" id="ARBA00022824"/>
    </source>
</evidence>
<dbReference type="OrthoDB" id="567788at2759"/>
<keyword evidence="3 6" id="KW-0256">Endoplasmic reticulum</keyword>
<evidence type="ECO:0000256" key="2">
    <source>
        <dbReference type="ARBA" id="ARBA00022692"/>
    </source>
</evidence>
<feature type="transmembrane region" description="Helical" evidence="6">
    <location>
        <begin position="64"/>
        <end position="81"/>
    </location>
</feature>
<feature type="transmembrane region" description="Helical" evidence="6">
    <location>
        <begin position="181"/>
        <end position="204"/>
    </location>
</feature>
<reference evidence="8 9" key="1">
    <citation type="journal article" date="2018" name="G3 (Bethesda)">
        <title>Phylogenetic and Phylogenomic Definition of Rhizopus Species.</title>
        <authorList>
            <person name="Gryganskyi A.P."/>
            <person name="Golan J."/>
            <person name="Dolatabadi S."/>
            <person name="Mondo S."/>
            <person name="Robb S."/>
            <person name="Idnurm A."/>
            <person name="Muszewska A."/>
            <person name="Steczkiewicz K."/>
            <person name="Masonjones S."/>
            <person name="Liao H.L."/>
            <person name="Gajdeczka M.T."/>
            <person name="Anike F."/>
            <person name="Vuek A."/>
            <person name="Anishchenko I.M."/>
            <person name="Voigt K."/>
            <person name="de Hoog G.S."/>
            <person name="Smith M.E."/>
            <person name="Heitman J."/>
            <person name="Vilgalys R."/>
            <person name="Stajich J.E."/>
        </authorList>
    </citation>
    <scope>NUCLEOTIDE SEQUENCE [LARGE SCALE GENOMIC DNA]</scope>
    <source>
        <strain evidence="8 9">LSU 92-RS-03</strain>
    </source>
</reference>
<evidence type="ECO:0000313" key="9">
    <source>
        <dbReference type="Proteomes" id="UP000253551"/>
    </source>
</evidence>
<gene>
    <name evidence="8" type="ORF">CU098_010590</name>
</gene>
<keyword evidence="5 6" id="KW-0472">Membrane</keyword>
<feature type="transmembrane region" description="Helical" evidence="6">
    <location>
        <begin position="88"/>
        <end position="109"/>
    </location>
</feature>
<keyword evidence="9" id="KW-1185">Reference proteome</keyword>
<comment type="subcellular location">
    <subcellularLocation>
        <location evidence="1 6">Endoplasmic reticulum membrane</location>
        <topology evidence="1 6">Multi-pass membrane protein</topology>
    </subcellularLocation>
</comment>
<evidence type="ECO:0000256" key="1">
    <source>
        <dbReference type="ARBA" id="ARBA00004477"/>
    </source>
</evidence>
<comment type="caution">
    <text evidence="8">The sequence shown here is derived from an EMBL/GenBank/DDBJ whole genome shotgun (WGS) entry which is preliminary data.</text>
</comment>
<dbReference type="AlphaFoldDB" id="A0A367JUC9"/>
<dbReference type="Proteomes" id="UP000253551">
    <property type="component" value="Unassembled WGS sequence"/>
</dbReference>
<feature type="domain" description="Reticulon" evidence="7">
    <location>
        <begin position="56"/>
        <end position="267"/>
    </location>
</feature>
<dbReference type="GO" id="GO:0005789">
    <property type="term" value="C:endoplasmic reticulum membrane"/>
    <property type="evidence" value="ECO:0007669"/>
    <property type="project" value="UniProtKB-SubCell"/>
</dbReference>
<sequence length="283" mass="32365">TVSDQDLRGLGVQHVFPISPSSSTDVVKPTTFYGPIINEEQLLKKNNLISILSSECIRLIHWKIPGRSAIVFGSILFLLILTSYHSLLYLLAGGLTTLIGFNLAFVNIYNWTRSLWTGFPVNRLQHPFHMHMNQTSLSIRTAMEHTIPVFMDILEIMAQKSAKVIYVEDTNTTAQVCLISAFVYMIAGIVPIKMLFGLFIVGVFTMPYGYERHRGCIEQQIKTYRAQFIMAMNRYDQVSRERLYAMFAFSLDNDLKVHVKDMFKRLDALIPDSNSKESMLKEH</sequence>
<evidence type="ECO:0000256" key="6">
    <source>
        <dbReference type="RuleBase" id="RU363132"/>
    </source>
</evidence>
<evidence type="ECO:0000256" key="5">
    <source>
        <dbReference type="ARBA" id="ARBA00023136"/>
    </source>
</evidence>
<evidence type="ECO:0000259" key="7">
    <source>
        <dbReference type="PROSITE" id="PS50845"/>
    </source>
</evidence>
<evidence type="ECO:0000313" key="8">
    <source>
        <dbReference type="EMBL" id="RCH93574.1"/>
    </source>
</evidence>
<dbReference type="EMBL" id="PJQM01002674">
    <property type="protein sequence ID" value="RCH93574.1"/>
    <property type="molecule type" value="Genomic_DNA"/>
</dbReference>
<feature type="non-terminal residue" evidence="8">
    <location>
        <position position="1"/>
    </location>
</feature>
<keyword evidence="4 6" id="KW-1133">Transmembrane helix</keyword>
<proteinExistence type="predicted"/>
<keyword evidence="2 6" id="KW-0812">Transmembrane</keyword>
<protein>
    <recommendedName>
        <fullName evidence="6">Reticulon-like protein</fullName>
    </recommendedName>
</protein>